<feature type="binding site" evidence="4">
    <location>
        <position position="216"/>
    </location>
    <ligand>
        <name>S-adenosyl-L-methionine</name>
        <dbReference type="ChEBI" id="CHEBI:59789"/>
    </ligand>
</feature>
<dbReference type="PROSITE" id="PS51687">
    <property type="entry name" value="SAM_MT_RNA_M5U"/>
    <property type="match status" value="1"/>
</dbReference>
<protein>
    <submittedName>
        <fullName evidence="6">(Uracil-5)-methyltransferase</fullName>
    </submittedName>
</protein>
<dbReference type="HOGENOM" id="CLU_768670_0_0_0"/>
<dbReference type="EMBL" id="CP001818">
    <property type="protein sequence ID" value="ACZ18806.1"/>
    <property type="molecule type" value="Genomic_DNA"/>
</dbReference>
<evidence type="ECO:0000256" key="3">
    <source>
        <dbReference type="ARBA" id="ARBA00022691"/>
    </source>
</evidence>
<dbReference type="RefSeq" id="WP_012869322.1">
    <property type="nucleotide sequence ID" value="NC_013522.1"/>
</dbReference>
<evidence type="ECO:0000256" key="1">
    <source>
        <dbReference type="ARBA" id="ARBA00022603"/>
    </source>
</evidence>
<dbReference type="Pfam" id="PF05958">
    <property type="entry name" value="tRNA_U5-meth_tr"/>
    <property type="match status" value="1"/>
</dbReference>
<evidence type="ECO:0000256" key="2">
    <source>
        <dbReference type="ARBA" id="ARBA00022679"/>
    </source>
</evidence>
<reference evidence="6 7" key="1">
    <citation type="journal article" date="2009" name="Stand. Genomic Sci.">
        <title>Complete genome sequence of Thermanaerovibrio acidaminovorans type strain (Su883).</title>
        <authorList>
            <person name="Chovatia M."/>
            <person name="Sikorski J."/>
            <person name="Schroder M."/>
            <person name="Lapidus A."/>
            <person name="Nolan M."/>
            <person name="Tice H."/>
            <person name="Glavina Del Rio T."/>
            <person name="Copeland A."/>
            <person name="Cheng J.F."/>
            <person name="Lucas S."/>
            <person name="Chen F."/>
            <person name="Bruce D."/>
            <person name="Goodwin L."/>
            <person name="Pitluck S."/>
            <person name="Ivanova N."/>
            <person name="Mavromatis K."/>
            <person name="Ovchinnikova G."/>
            <person name="Pati A."/>
            <person name="Chen A."/>
            <person name="Palaniappan K."/>
            <person name="Land M."/>
            <person name="Hauser L."/>
            <person name="Chang Y.J."/>
            <person name="Jeffries C.D."/>
            <person name="Chain P."/>
            <person name="Saunders E."/>
            <person name="Detter J.C."/>
            <person name="Brettin T."/>
            <person name="Rohde M."/>
            <person name="Goker M."/>
            <person name="Spring S."/>
            <person name="Bristow J."/>
            <person name="Markowitz V."/>
            <person name="Hugenholtz P."/>
            <person name="Kyrpides N.C."/>
            <person name="Klenk H.P."/>
            <person name="Eisen J.A."/>
        </authorList>
    </citation>
    <scope>NUCLEOTIDE SEQUENCE [LARGE SCALE GENOMIC DNA]</scope>
    <source>
        <strain evidence="7">ATCC 49978 / DSM 6589 / Su883</strain>
    </source>
</reference>
<sequence>MRCAPDCRGCRYIHLTYQEGLRLKEEWLGRALPGRTGLISPIRTPGPDRLWGYRERVRLHAAVVDRRWRFGMMRQDRLIPLEDCPVQSQRVNRTLRLLSESLPPELPLAFVAVTFAQVALVFKSRGVPHLDIEWSKVAQAGCRGIWGHANPVAGRRIFSRGEWRLLWGEERSLGDLGTFYGPWSFTQQIPELHRDSIDEAVRFLSPGVGLGAADLYCGDGVSLRALSSAGAETLGVEISGLALRMAKLNSPSSKLLQGTCAQRTPQIGLFMSRFQENQRLAYVNPPRSGLEAEVVDLLGTTKVRRLAYLSCSAGTLNRDLDMLEARGYRCRKIIPYDFFPWTDHVECLALLDG</sequence>
<dbReference type="OrthoDB" id="9804590at2"/>
<keyword evidence="2 4" id="KW-0808">Transferase</keyword>
<dbReference type="Proteomes" id="UP000002030">
    <property type="component" value="Chromosome"/>
</dbReference>
<dbReference type="KEGG" id="tai:Taci_0570"/>
<dbReference type="STRING" id="525903.Taci_0570"/>
<dbReference type="eggNOG" id="COG2265">
    <property type="taxonomic scope" value="Bacteria"/>
</dbReference>
<feature type="binding site" evidence="4">
    <location>
        <position position="237"/>
    </location>
    <ligand>
        <name>S-adenosyl-L-methionine</name>
        <dbReference type="ChEBI" id="CHEBI:59789"/>
    </ligand>
</feature>
<evidence type="ECO:0000256" key="4">
    <source>
        <dbReference type="PROSITE-ProRule" id="PRU01024"/>
    </source>
</evidence>
<dbReference type="GO" id="GO:0070475">
    <property type="term" value="P:rRNA base methylation"/>
    <property type="evidence" value="ECO:0007669"/>
    <property type="project" value="TreeGrafter"/>
</dbReference>
<evidence type="ECO:0000313" key="6">
    <source>
        <dbReference type="EMBL" id="ACZ18806.1"/>
    </source>
</evidence>
<keyword evidence="1 4" id="KW-0489">Methyltransferase</keyword>
<dbReference type="InterPro" id="IPR029063">
    <property type="entry name" value="SAM-dependent_MTases_sf"/>
</dbReference>
<proteinExistence type="inferred from homology"/>
<feature type="binding site" evidence="4">
    <location>
        <position position="187"/>
    </location>
    <ligand>
        <name>S-adenosyl-L-methionine</name>
        <dbReference type="ChEBI" id="CHEBI:59789"/>
    </ligand>
</feature>
<dbReference type="PATRIC" id="fig|525903.6.peg.576"/>
<dbReference type="InterPro" id="IPR010280">
    <property type="entry name" value="U5_MeTrfase_fam"/>
</dbReference>
<gene>
    <name evidence="6" type="ordered locus">Taci_0570</name>
</gene>
<dbReference type="EnsemblBacteria" id="ACZ18806">
    <property type="protein sequence ID" value="ACZ18806"/>
    <property type="gene ID" value="Taci_0570"/>
</dbReference>
<feature type="active site" evidence="5">
    <location>
        <position position="311"/>
    </location>
</feature>
<accession>D1B953</accession>
<evidence type="ECO:0000256" key="5">
    <source>
        <dbReference type="PROSITE-ProRule" id="PRU10015"/>
    </source>
</evidence>
<name>D1B953_THEAS</name>
<feature type="active site" description="Nucleophile" evidence="4">
    <location>
        <position position="311"/>
    </location>
</feature>
<dbReference type="SUPFAM" id="SSF53335">
    <property type="entry name" value="S-adenosyl-L-methionine-dependent methyltransferases"/>
    <property type="match status" value="1"/>
</dbReference>
<keyword evidence="7" id="KW-1185">Reference proteome</keyword>
<comment type="similarity">
    <text evidence="4">Belongs to the class I-like SAM-binding methyltransferase superfamily. RNA M5U methyltransferase family.</text>
</comment>
<dbReference type="PANTHER" id="PTHR11061:SF30">
    <property type="entry name" value="TRNA (URACIL(54)-C(5))-METHYLTRANSFERASE"/>
    <property type="match status" value="1"/>
</dbReference>
<dbReference type="Gene3D" id="2.40.50.1070">
    <property type="match status" value="1"/>
</dbReference>
<organism evidence="6 7">
    <name type="scientific">Thermanaerovibrio acidaminovorans (strain ATCC 49978 / DSM 6589 / Su883)</name>
    <name type="common">Selenomonas acidaminovorans</name>
    <dbReference type="NCBI Taxonomy" id="525903"/>
    <lineage>
        <taxon>Bacteria</taxon>
        <taxon>Thermotogati</taxon>
        <taxon>Synergistota</taxon>
        <taxon>Synergistia</taxon>
        <taxon>Synergistales</taxon>
        <taxon>Synergistaceae</taxon>
        <taxon>Thermanaerovibrio</taxon>
    </lineage>
</organism>
<dbReference type="InterPro" id="IPR030390">
    <property type="entry name" value="MeTrfase_TrmA_AS"/>
</dbReference>
<dbReference type="Gene3D" id="3.40.50.150">
    <property type="entry name" value="Vaccinia Virus protein VP39"/>
    <property type="match status" value="1"/>
</dbReference>
<feature type="binding site" evidence="4">
    <location>
        <position position="284"/>
    </location>
    <ligand>
        <name>S-adenosyl-L-methionine</name>
        <dbReference type="ChEBI" id="CHEBI:59789"/>
    </ligand>
</feature>
<dbReference type="PROSITE" id="PS01230">
    <property type="entry name" value="TRMA_1"/>
    <property type="match status" value="1"/>
</dbReference>
<keyword evidence="3 4" id="KW-0949">S-adenosyl-L-methionine</keyword>
<dbReference type="AlphaFoldDB" id="D1B953"/>
<dbReference type="PANTHER" id="PTHR11061">
    <property type="entry name" value="RNA M5U METHYLTRANSFERASE"/>
    <property type="match status" value="1"/>
</dbReference>
<dbReference type="GO" id="GO:0070041">
    <property type="term" value="F:rRNA (uridine-C5-)-methyltransferase activity"/>
    <property type="evidence" value="ECO:0007669"/>
    <property type="project" value="TreeGrafter"/>
</dbReference>
<evidence type="ECO:0000313" key="7">
    <source>
        <dbReference type="Proteomes" id="UP000002030"/>
    </source>
</evidence>